<sequence length="307" mass="36607">MVLMKQETLNTEKVHIFFDESGSNNVKQRPTLMAGLLIPESIYQADDFREINRKLQNNEYMPLHWAEYSGYYPLRRDIMSVINIFSKYSPLCKMNIINYDETSLRERRSFYDDINLSQRMIYTKLPERILYGLLRNYGKDVNIKANLFIENSSTYTKLQLDRLLVEQLNTQSMYRGEQYKVIDCQLTPKKQEIGVEIVDLLMGFVRTIIQNKKGSLSKGELMRNELVINFLRNPIFYNFLCNINYYEWQSARELSNVKFKEYVDLFIASNYTSLFENSLEPKSIAIEMKQPIKKRPRIRKTRLIRRR</sequence>
<comment type="caution">
    <text evidence="1">The sequence shown here is derived from an EMBL/GenBank/DDBJ whole genome shotgun (WGS) entry which is preliminary data.</text>
</comment>
<organism evidence="1 2">
    <name type="scientific">Niallia taxi</name>
    <dbReference type="NCBI Taxonomy" id="2499688"/>
    <lineage>
        <taxon>Bacteria</taxon>
        <taxon>Bacillati</taxon>
        <taxon>Bacillota</taxon>
        <taxon>Bacilli</taxon>
        <taxon>Bacillales</taxon>
        <taxon>Bacillaceae</taxon>
        <taxon>Niallia</taxon>
    </lineage>
</organism>
<evidence type="ECO:0000313" key="2">
    <source>
        <dbReference type="Proteomes" id="UP000288024"/>
    </source>
</evidence>
<proteinExistence type="predicted"/>
<dbReference type="Proteomes" id="UP000288024">
    <property type="component" value="Unassembled WGS sequence"/>
</dbReference>
<reference evidence="1 2" key="1">
    <citation type="submission" date="2019-01" db="EMBL/GenBank/DDBJ databases">
        <title>Bacillus sp. M5HDSG1-1, whole genome shotgun sequence.</title>
        <authorList>
            <person name="Tuo L."/>
        </authorList>
    </citation>
    <scope>NUCLEOTIDE SEQUENCE [LARGE SCALE GENOMIC DNA]</scope>
    <source>
        <strain evidence="1 2">M5HDSG1-1</strain>
    </source>
</reference>
<gene>
    <name evidence="1" type="ORF">EM808_25225</name>
</gene>
<keyword evidence="2" id="KW-1185">Reference proteome</keyword>
<dbReference type="AlphaFoldDB" id="A0A3S2W115"/>
<dbReference type="InterPro" id="IPR024524">
    <property type="entry name" value="DUF3800"/>
</dbReference>
<dbReference type="EMBL" id="RZTZ01000018">
    <property type="protein sequence ID" value="RVT57240.1"/>
    <property type="molecule type" value="Genomic_DNA"/>
</dbReference>
<name>A0A3S2W115_9BACI</name>
<protein>
    <submittedName>
        <fullName evidence="1">DUF3800 domain-containing protein</fullName>
    </submittedName>
</protein>
<evidence type="ECO:0000313" key="1">
    <source>
        <dbReference type="EMBL" id="RVT57240.1"/>
    </source>
</evidence>
<dbReference type="Pfam" id="PF12686">
    <property type="entry name" value="DUF3800"/>
    <property type="match status" value="1"/>
</dbReference>
<accession>A0A3S2W115</accession>